<reference evidence="3" key="1">
    <citation type="submission" date="2016-11" db="EMBL/GenBank/DDBJ databases">
        <authorList>
            <person name="Varghese N."/>
            <person name="Submissions S."/>
        </authorList>
    </citation>
    <scope>NUCLEOTIDE SEQUENCE [LARGE SCALE GENOMIC DNA]</scope>
    <source>
        <strain evidence="3">DSM 15285</strain>
    </source>
</reference>
<dbReference type="SMART" id="SM00933">
    <property type="entry name" value="NurA"/>
    <property type="match status" value="1"/>
</dbReference>
<dbReference type="Pfam" id="PF09376">
    <property type="entry name" value="NurA"/>
    <property type="match status" value="1"/>
</dbReference>
<dbReference type="InterPro" id="IPR018977">
    <property type="entry name" value="NurA_domain"/>
</dbReference>
<gene>
    <name evidence="2" type="ORF">SAMN02744040_02192</name>
</gene>
<dbReference type="EMBL" id="FQXH01000035">
    <property type="protein sequence ID" value="SHH50713.1"/>
    <property type="molecule type" value="Genomic_DNA"/>
</dbReference>
<evidence type="ECO:0000259" key="1">
    <source>
        <dbReference type="SMART" id="SM00933"/>
    </source>
</evidence>
<dbReference type="OrthoDB" id="2986419at2"/>
<evidence type="ECO:0000313" key="2">
    <source>
        <dbReference type="EMBL" id="SHH50713.1"/>
    </source>
</evidence>
<evidence type="ECO:0000313" key="3">
    <source>
        <dbReference type="Proteomes" id="UP000242520"/>
    </source>
</evidence>
<protein>
    <submittedName>
        <fullName evidence="2">NurA domain-containing protein</fullName>
    </submittedName>
</protein>
<sequence>MELNNNLINDFKKVNLELKNKYKPIKNIETKKIRGILNIKKMKKLNQIELKKIHEKGDIIGVDGSKNKIGNLFPHYLMAIQSLAKAMDLRKKPIFKSIVYSPLIDSLDLKEAEDKEKNIMAQLEVDAALESIQKHNPYILMMDGSLMTYRIKCSSEWEKLKKAAINNNVLLIGVIEEIKTKEMVSFLKKEISIDENTYDKEILFGLLKESEYIYINSKKSKKGEAGISSCFLRTSSDPNVIGLDFLEEQRDYLDEICNTVYTLTPKHSRGIPIWLDIVDKEVKISDEMMNALVETYIDKELVNLFLKPKRENRSL</sequence>
<organism evidence="2 3">
    <name type="scientific">Tepidibacter thalassicus DSM 15285</name>
    <dbReference type="NCBI Taxonomy" id="1123350"/>
    <lineage>
        <taxon>Bacteria</taxon>
        <taxon>Bacillati</taxon>
        <taxon>Bacillota</taxon>
        <taxon>Clostridia</taxon>
        <taxon>Peptostreptococcales</taxon>
        <taxon>Peptostreptococcaceae</taxon>
        <taxon>Tepidibacter</taxon>
    </lineage>
</organism>
<dbReference type="RefSeq" id="WP_072726363.1">
    <property type="nucleotide sequence ID" value="NZ_FQXH01000035.1"/>
</dbReference>
<dbReference type="Proteomes" id="UP000242520">
    <property type="component" value="Unassembled WGS sequence"/>
</dbReference>
<accession>A0A1M5TK44</accession>
<proteinExistence type="predicted"/>
<feature type="domain" description="NurA" evidence="1">
    <location>
        <begin position="57"/>
        <end position="284"/>
    </location>
</feature>
<dbReference type="STRING" id="1123350.SAMN02744040_02192"/>
<name>A0A1M5TK44_9FIRM</name>
<dbReference type="AlphaFoldDB" id="A0A1M5TK44"/>
<keyword evidence="3" id="KW-1185">Reference proteome</keyword>